<dbReference type="OrthoDB" id="288583at2"/>
<dbReference type="RefSeq" id="WP_145058340.1">
    <property type="nucleotide sequence ID" value="NZ_CP036263.1"/>
</dbReference>
<evidence type="ECO:0000313" key="1">
    <source>
        <dbReference type="EMBL" id="QDS97730.1"/>
    </source>
</evidence>
<dbReference type="AlphaFoldDB" id="A0A517MS69"/>
<accession>A0A517MS69</accession>
<dbReference type="Proteomes" id="UP000319852">
    <property type="component" value="Chromosome"/>
</dbReference>
<dbReference type="KEGG" id="amob:HG15A2_09960"/>
<reference evidence="1 2" key="1">
    <citation type="submission" date="2019-02" db="EMBL/GenBank/DDBJ databases">
        <title>Deep-cultivation of Planctomycetes and their phenomic and genomic characterization uncovers novel biology.</title>
        <authorList>
            <person name="Wiegand S."/>
            <person name="Jogler M."/>
            <person name="Boedeker C."/>
            <person name="Pinto D."/>
            <person name="Vollmers J."/>
            <person name="Rivas-Marin E."/>
            <person name="Kohn T."/>
            <person name="Peeters S.H."/>
            <person name="Heuer A."/>
            <person name="Rast P."/>
            <person name="Oberbeckmann S."/>
            <person name="Bunk B."/>
            <person name="Jeske O."/>
            <person name="Meyerdierks A."/>
            <person name="Storesund J.E."/>
            <person name="Kallscheuer N."/>
            <person name="Luecker S."/>
            <person name="Lage O.M."/>
            <person name="Pohl T."/>
            <person name="Merkel B.J."/>
            <person name="Hornburger P."/>
            <person name="Mueller R.-W."/>
            <person name="Bruemmer F."/>
            <person name="Labrenz M."/>
            <person name="Spormann A.M."/>
            <person name="Op den Camp H."/>
            <person name="Overmann J."/>
            <person name="Amann R."/>
            <person name="Jetten M.S.M."/>
            <person name="Mascher T."/>
            <person name="Medema M.H."/>
            <person name="Devos D.P."/>
            <person name="Kaster A.-K."/>
            <person name="Ovreas L."/>
            <person name="Rohde M."/>
            <person name="Galperin M.Y."/>
            <person name="Jogler C."/>
        </authorList>
    </citation>
    <scope>NUCLEOTIDE SEQUENCE [LARGE SCALE GENOMIC DNA]</scope>
    <source>
        <strain evidence="1 2">HG15A2</strain>
    </source>
</reference>
<evidence type="ECO:0000313" key="2">
    <source>
        <dbReference type="Proteomes" id="UP000319852"/>
    </source>
</evidence>
<sequence length="61" mass="6606">MNLNQFYNEVSRKADTKGTSITVAETKRVLSEMFLLLAKMDAADATSILAKGLASAKKKGK</sequence>
<protein>
    <submittedName>
        <fullName evidence="1">Uncharacterized protein</fullName>
    </submittedName>
</protein>
<keyword evidence="2" id="KW-1185">Reference proteome</keyword>
<name>A0A517MS69_9BACT</name>
<proteinExistence type="predicted"/>
<gene>
    <name evidence="1" type="ORF">HG15A2_09960</name>
</gene>
<dbReference type="EMBL" id="CP036263">
    <property type="protein sequence ID" value="QDS97730.1"/>
    <property type="molecule type" value="Genomic_DNA"/>
</dbReference>
<organism evidence="1 2">
    <name type="scientific">Adhaeretor mobilis</name>
    <dbReference type="NCBI Taxonomy" id="1930276"/>
    <lineage>
        <taxon>Bacteria</taxon>
        <taxon>Pseudomonadati</taxon>
        <taxon>Planctomycetota</taxon>
        <taxon>Planctomycetia</taxon>
        <taxon>Pirellulales</taxon>
        <taxon>Lacipirellulaceae</taxon>
        <taxon>Adhaeretor</taxon>
    </lineage>
</organism>